<accession>A0ABM3QJN8</accession>
<dbReference type="Gene3D" id="1.10.287.1490">
    <property type="match status" value="1"/>
</dbReference>
<sequence length="790" mass="87257">MNKGIRSESITPPTSPEKFDLSREIRVEGVVVVNVVSSCLDPSAIPDAISLPTSSDESISAGEEEHCPYPWEVSIAFPPVHNSYLDIYLNSGSVRIMSEGEDQTSSSFDDYPAPDPAGGPANFYLKPSWRKTLKGHVDHLNKKYSLKGEYILYRPGVLHTILTPSPGCTAVYKSGLQLGLRFPLHPFIVELLSAYNLSICQLMPNSWASINSVLAICDLLRVRCTLTLWRSVMKLVEVSAYEHGPGWWSFQCRGGYKVVDTVPSNHRGFRHEFVFVYYGGEWGIPLVPGSEGPNFSLNRKVPMMSIDEAIVAIYLQKVEKRVKGQRFLVAPFWLPSSRELSDEHFLSSFGLSPAYPKDIARLKLDEEMAGRISASALLAAQIRKDLAAGSMKVPEPPKDPKKLKRKRAPTDLVPTVALTEHAPKKVSRAVSTTAASGSKGTKAAKRVVPTPLRVCSDEEEGHHAPVSEDGREQSTEYLAEEAPLARGSLMCLSTDDGSSKPFAELPANLKNRRMSRAMGELFTPADDAHLSSLGKSEIDALHESWAEFSIRMTAYIRRCYSGDSDEVERLRDEIGKLQEKEKMHLSEVSELKKKLHWTESELDRAKRCIKNDEGELQRAKVDLAKAKEDSTILTSQRDSVNRALKDVKAELEAVKGRLKTFDARIGELLSSQNRLKERIIEEWKNSEEGEAHNVEIGLEATSVVTSDTLRRVQLALAEFAPNVGWDEIQGKYDSILAKEREDLRAQLVTQDKVDGGEGDSSDSDSASTSGSDSSSSGDDDAGSHVDVVDP</sequence>
<keyword evidence="1" id="KW-0175">Coiled coil</keyword>
<evidence type="ECO:0000256" key="1">
    <source>
        <dbReference type="SAM" id="Coils"/>
    </source>
</evidence>
<evidence type="ECO:0000313" key="5">
    <source>
        <dbReference type="RefSeq" id="XP_056683582.1"/>
    </source>
</evidence>
<organism evidence="4 5">
    <name type="scientific">Spinacia oleracea</name>
    <name type="common">Spinach</name>
    <dbReference type="NCBI Taxonomy" id="3562"/>
    <lineage>
        <taxon>Eukaryota</taxon>
        <taxon>Viridiplantae</taxon>
        <taxon>Streptophyta</taxon>
        <taxon>Embryophyta</taxon>
        <taxon>Tracheophyta</taxon>
        <taxon>Spermatophyta</taxon>
        <taxon>Magnoliopsida</taxon>
        <taxon>eudicotyledons</taxon>
        <taxon>Gunneridae</taxon>
        <taxon>Pentapetalae</taxon>
        <taxon>Caryophyllales</taxon>
        <taxon>Chenopodiaceae</taxon>
        <taxon>Chenopodioideae</taxon>
        <taxon>Anserineae</taxon>
        <taxon>Spinacia</taxon>
    </lineage>
</organism>
<dbReference type="RefSeq" id="XP_056683582.1">
    <property type="nucleotide sequence ID" value="XM_056827604.1"/>
</dbReference>
<feature type="compositionally biased region" description="Basic and acidic residues" evidence="2">
    <location>
        <begin position="460"/>
        <end position="474"/>
    </location>
</feature>
<evidence type="ECO:0000256" key="2">
    <source>
        <dbReference type="SAM" id="MobiDB-lite"/>
    </source>
</evidence>
<proteinExistence type="predicted"/>
<gene>
    <name evidence="5" type="primary">LOC130459963</name>
</gene>
<feature type="domain" description="Transposase (putative) gypsy type" evidence="3">
    <location>
        <begin position="172"/>
        <end position="234"/>
    </location>
</feature>
<feature type="coiled-coil region" evidence="1">
    <location>
        <begin position="560"/>
        <end position="664"/>
    </location>
</feature>
<evidence type="ECO:0000313" key="4">
    <source>
        <dbReference type="Proteomes" id="UP000813463"/>
    </source>
</evidence>
<dbReference type="Pfam" id="PF04195">
    <property type="entry name" value="Transposase_28"/>
    <property type="match status" value="1"/>
</dbReference>
<dbReference type="Proteomes" id="UP000813463">
    <property type="component" value="Chromosome 4"/>
</dbReference>
<dbReference type="InterPro" id="IPR007321">
    <property type="entry name" value="Transposase_28"/>
</dbReference>
<keyword evidence="4" id="KW-1185">Reference proteome</keyword>
<name>A0ABM3QJN8_SPIOL</name>
<protein>
    <recommendedName>
        <fullName evidence="3">Transposase (putative) gypsy type domain-containing protein</fullName>
    </recommendedName>
</protein>
<reference evidence="4" key="1">
    <citation type="journal article" date="2021" name="Nat. Commun.">
        <title>Genomic analyses provide insights into spinach domestication and the genetic basis of agronomic traits.</title>
        <authorList>
            <person name="Cai X."/>
            <person name="Sun X."/>
            <person name="Xu C."/>
            <person name="Sun H."/>
            <person name="Wang X."/>
            <person name="Ge C."/>
            <person name="Zhang Z."/>
            <person name="Wang Q."/>
            <person name="Fei Z."/>
            <person name="Jiao C."/>
            <person name="Wang Q."/>
        </authorList>
    </citation>
    <scope>NUCLEOTIDE SEQUENCE [LARGE SCALE GENOMIC DNA]</scope>
    <source>
        <strain evidence="4">cv. Varoflay</strain>
    </source>
</reference>
<feature type="region of interest" description="Disordered" evidence="2">
    <location>
        <begin position="389"/>
        <end position="476"/>
    </location>
</feature>
<feature type="compositionally biased region" description="Basic and acidic residues" evidence="2">
    <location>
        <begin position="781"/>
        <end position="790"/>
    </location>
</feature>
<feature type="compositionally biased region" description="Low complexity" evidence="2">
    <location>
        <begin position="763"/>
        <end position="776"/>
    </location>
</feature>
<evidence type="ECO:0000259" key="3">
    <source>
        <dbReference type="Pfam" id="PF04195"/>
    </source>
</evidence>
<feature type="region of interest" description="Disordered" evidence="2">
    <location>
        <begin position="747"/>
        <end position="790"/>
    </location>
</feature>
<reference evidence="5" key="2">
    <citation type="submission" date="2025-08" db="UniProtKB">
        <authorList>
            <consortium name="RefSeq"/>
        </authorList>
    </citation>
    <scope>IDENTIFICATION</scope>
    <source>
        <tissue evidence="5">Leaf</tissue>
    </source>
</reference>
<feature type="compositionally biased region" description="Low complexity" evidence="2">
    <location>
        <begin position="431"/>
        <end position="441"/>
    </location>
</feature>
<dbReference type="GeneID" id="130459963"/>